<sequence>MKRYRFFIVFFIALFVLQFSFLPLIAVYGVVPDLLLLATVSYAFLRGSVWGGFVGFALGLVEDLSVGSFFGLHAFTLTLIGLFFGRFSDRVFKEQFFLPITASLAATFAKYVISALIVYLLGYHFNPFLHIGRVLFILLLFQLIFAYPIHWTTFHLDKRIRDRES</sequence>
<dbReference type="NCBIfam" id="TIGR03426">
    <property type="entry name" value="shape_MreD"/>
    <property type="match status" value="1"/>
</dbReference>
<organism evidence="9 10">
    <name type="scientific">Selenomonas timonae</name>
    <dbReference type="NCBI Taxonomy" id="2754044"/>
    <lineage>
        <taxon>Bacteria</taxon>
        <taxon>Bacillati</taxon>
        <taxon>Bacillota</taxon>
        <taxon>Negativicutes</taxon>
        <taxon>Selenomonadales</taxon>
        <taxon>Selenomonadaceae</taxon>
        <taxon>Selenomonas</taxon>
    </lineage>
</organism>
<proteinExistence type="inferred from homology"/>
<dbReference type="AlphaFoldDB" id="A0A7G7VHV9"/>
<dbReference type="GO" id="GO:0008360">
    <property type="term" value="P:regulation of cell shape"/>
    <property type="evidence" value="ECO:0007669"/>
    <property type="project" value="UniProtKB-KW"/>
</dbReference>
<evidence type="ECO:0000313" key="9">
    <source>
        <dbReference type="EMBL" id="QNH53702.1"/>
    </source>
</evidence>
<dbReference type="InterPro" id="IPR007227">
    <property type="entry name" value="Cell_shape_determining_MreD"/>
</dbReference>
<keyword evidence="7 8" id="KW-0472">Membrane</keyword>
<evidence type="ECO:0000256" key="1">
    <source>
        <dbReference type="ARBA" id="ARBA00004651"/>
    </source>
</evidence>
<reference evidence="9 10" key="1">
    <citation type="submission" date="2020-07" db="EMBL/GenBank/DDBJ databases">
        <title>Complete genome and description of Selenomonas timonensis sp. nov., a new bacterium isolated from a gingivitis subject.</title>
        <authorList>
            <person name="Antezack A."/>
        </authorList>
    </citation>
    <scope>NUCLEOTIDE SEQUENCE [LARGE SCALE GENOMIC DNA]</scope>
    <source>
        <strain evidence="9 10">Marseille-Q3039</strain>
    </source>
</reference>
<evidence type="ECO:0000313" key="10">
    <source>
        <dbReference type="Proteomes" id="UP000515480"/>
    </source>
</evidence>
<comment type="subcellular location">
    <subcellularLocation>
        <location evidence="1">Cell membrane</location>
        <topology evidence="1">Multi-pass membrane protein</topology>
    </subcellularLocation>
</comment>
<keyword evidence="4 8" id="KW-0812">Transmembrane</keyword>
<dbReference type="EMBL" id="CP060204">
    <property type="protein sequence ID" value="QNH53702.1"/>
    <property type="molecule type" value="Genomic_DNA"/>
</dbReference>
<dbReference type="KEGG" id="stim:H1B31_07330"/>
<accession>A0A7G7VHV9</accession>
<feature type="transmembrane region" description="Helical" evidence="8">
    <location>
        <begin position="128"/>
        <end position="149"/>
    </location>
</feature>
<protein>
    <submittedName>
        <fullName evidence="9">Rod shape-determining protein MreD</fullName>
    </submittedName>
</protein>
<keyword evidence="3" id="KW-1003">Cell membrane</keyword>
<evidence type="ECO:0000256" key="4">
    <source>
        <dbReference type="ARBA" id="ARBA00022692"/>
    </source>
</evidence>
<dbReference type="GO" id="GO:0005886">
    <property type="term" value="C:plasma membrane"/>
    <property type="evidence" value="ECO:0007669"/>
    <property type="project" value="UniProtKB-SubCell"/>
</dbReference>
<feature type="transmembrane region" description="Helical" evidence="8">
    <location>
        <begin position="64"/>
        <end position="84"/>
    </location>
</feature>
<evidence type="ECO:0000256" key="8">
    <source>
        <dbReference type="SAM" id="Phobius"/>
    </source>
</evidence>
<evidence type="ECO:0000256" key="2">
    <source>
        <dbReference type="ARBA" id="ARBA00007776"/>
    </source>
</evidence>
<keyword evidence="10" id="KW-1185">Reference proteome</keyword>
<evidence type="ECO:0000256" key="5">
    <source>
        <dbReference type="ARBA" id="ARBA00022960"/>
    </source>
</evidence>
<dbReference type="Proteomes" id="UP000515480">
    <property type="component" value="Chromosome"/>
</dbReference>
<keyword evidence="5" id="KW-0133">Cell shape</keyword>
<comment type="similarity">
    <text evidence="2">Belongs to the MreD family.</text>
</comment>
<evidence type="ECO:0000256" key="7">
    <source>
        <dbReference type="ARBA" id="ARBA00023136"/>
    </source>
</evidence>
<feature type="transmembrane region" description="Helical" evidence="8">
    <location>
        <begin position="6"/>
        <end position="27"/>
    </location>
</feature>
<feature type="transmembrane region" description="Helical" evidence="8">
    <location>
        <begin position="96"/>
        <end position="122"/>
    </location>
</feature>
<feature type="transmembrane region" description="Helical" evidence="8">
    <location>
        <begin position="34"/>
        <end position="58"/>
    </location>
</feature>
<dbReference type="RefSeq" id="WP_009439731.1">
    <property type="nucleotide sequence ID" value="NZ_CP060204.1"/>
</dbReference>
<dbReference type="Pfam" id="PF04093">
    <property type="entry name" value="MreD"/>
    <property type="match status" value="1"/>
</dbReference>
<name>A0A7G7VHV9_9FIRM</name>
<evidence type="ECO:0000256" key="3">
    <source>
        <dbReference type="ARBA" id="ARBA00022475"/>
    </source>
</evidence>
<evidence type="ECO:0000256" key="6">
    <source>
        <dbReference type="ARBA" id="ARBA00022989"/>
    </source>
</evidence>
<gene>
    <name evidence="9" type="primary">mreD</name>
    <name evidence="9" type="ORF">H1B31_07330</name>
</gene>
<keyword evidence="6 8" id="KW-1133">Transmembrane helix</keyword>